<protein>
    <submittedName>
        <fullName evidence="1">Uncharacterized protein</fullName>
    </submittedName>
</protein>
<evidence type="ECO:0000313" key="1">
    <source>
        <dbReference type="EMBL" id="MDD7973439.1"/>
    </source>
</evidence>
<keyword evidence="2" id="KW-1185">Reference proteome</keyword>
<evidence type="ECO:0000313" key="2">
    <source>
        <dbReference type="Proteomes" id="UP001431784"/>
    </source>
</evidence>
<sequence length="141" mass="15959">MIPTDELAVSPEWVTTFLTGRGYGAFWPSNEAEQEQILFRVQDYLAATYNNRWKEQWEEPPMDVQIAIAYMALAEARSPFLFSEVITPGRYLTAQSIDGASESYSSDVIAALKGRVDPYLSIVQRNLGKHICPLFVHTVRV</sequence>
<dbReference type="RefSeq" id="WP_274354108.1">
    <property type="nucleotide sequence ID" value="NZ_JAQZSM010000034.1"/>
</dbReference>
<name>A0ABT5TE91_9RHOB</name>
<proteinExistence type="predicted"/>
<dbReference type="Proteomes" id="UP001431784">
    <property type="component" value="Unassembled WGS sequence"/>
</dbReference>
<organism evidence="1 2">
    <name type="scientific">Roseinatronobacter alkalisoli</name>
    <dbReference type="NCBI Taxonomy" id="3028235"/>
    <lineage>
        <taxon>Bacteria</taxon>
        <taxon>Pseudomonadati</taxon>
        <taxon>Pseudomonadota</taxon>
        <taxon>Alphaproteobacteria</taxon>
        <taxon>Rhodobacterales</taxon>
        <taxon>Paracoccaceae</taxon>
        <taxon>Roseinatronobacter</taxon>
    </lineage>
</organism>
<comment type="caution">
    <text evidence="1">The sequence shown here is derived from an EMBL/GenBank/DDBJ whole genome shotgun (WGS) entry which is preliminary data.</text>
</comment>
<gene>
    <name evidence="1" type="ORF">PUT78_20450</name>
</gene>
<reference evidence="1" key="1">
    <citation type="submission" date="2023-02" db="EMBL/GenBank/DDBJ databases">
        <title>Description of Roseinatronobacter alkalisoli sp. nov., an alkaliphilic bacerium isolated from soda soil.</title>
        <authorList>
            <person name="Wei W."/>
        </authorList>
    </citation>
    <scope>NUCLEOTIDE SEQUENCE</scope>
    <source>
        <strain evidence="1">HJB301</strain>
    </source>
</reference>
<accession>A0ABT5TE91</accession>
<dbReference type="EMBL" id="JAQZSM010000034">
    <property type="protein sequence ID" value="MDD7973439.1"/>
    <property type="molecule type" value="Genomic_DNA"/>
</dbReference>